<keyword evidence="4" id="KW-1185">Reference proteome</keyword>
<evidence type="ECO:0000259" key="2">
    <source>
        <dbReference type="PROSITE" id="PS50911"/>
    </source>
</evidence>
<dbReference type="EMBL" id="BSPP01000010">
    <property type="protein sequence ID" value="GLS87619.1"/>
    <property type="molecule type" value="Genomic_DNA"/>
</dbReference>
<feature type="domain" description="Peptidase C51" evidence="2">
    <location>
        <begin position="74"/>
        <end position="194"/>
    </location>
</feature>
<evidence type="ECO:0000313" key="3">
    <source>
        <dbReference type="EMBL" id="GLS87619.1"/>
    </source>
</evidence>
<dbReference type="PROSITE" id="PS50911">
    <property type="entry name" value="CHAP"/>
    <property type="match status" value="1"/>
</dbReference>
<reference evidence="3 4" key="1">
    <citation type="journal article" date="2014" name="Int. J. Syst. Evol. Microbiol.">
        <title>Complete genome sequence of Corynebacterium casei LMG S-19264T (=DSM 44701T), isolated from a smear-ripened cheese.</title>
        <authorList>
            <consortium name="US DOE Joint Genome Institute (JGI-PGF)"/>
            <person name="Walter F."/>
            <person name="Albersmeier A."/>
            <person name="Kalinowski J."/>
            <person name="Ruckert C."/>
        </authorList>
    </citation>
    <scope>NUCLEOTIDE SEQUENCE [LARGE SCALE GENOMIC DNA]</scope>
    <source>
        <strain evidence="3 4">NBRC 111766</strain>
    </source>
</reference>
<feature type="region of interest" description="Disordered" evidence="1">
    <location>
        <begin position="1"/>
        <end position="22"/>
    </location>
</feature>
<dbReference type="AlphaFoldDB" id="A0AA37X1S3"/>
<dbReference type="InterPro" id="IPR038765">
    <property type="entry name" value="Papain-like_cys_pep_sf"/>
</dbReference>
<accession>A0AA37X1S3</accession>
<organism evidence="3 4">
    <name type="scientific">Cypionkella aquatica</name>
    <dbReference type="NCBI Taxonomy" id="1756042"/>
    <lineage>
        <taxon>Bacteria</taxon>
        <taxon>Pseudomonadati</taxon>
        <taxon>Pseudomonadota</taxon>
        <taxon>Alphaproteobacteria</taxon>
        <taxon>Rhodobacterales</taxon>
        <taxon>Paracoccaceae</taxon>
        <taxon>Cypionkella</taxon>
    </lineage>
</organism>
<gene>
    <name evidence="3" type="ORF">GCM10010873_25930</name>
</gene>
<evidence type="ECO:0000256" key="1">
    <source>
        <dbReference type="SAM" id="MobiDB-lite"/>
    </source>
</evidence>
<name>A0AA37X1S3_9RHOB</name>
<protein>
    <recommendedName>
        <fullName evidence="2">Peptidase C51 domain-containing protein</fullName>
    </recommendedName>
</protein>
<dbReference type="Gene3D" id="3.90.1720.10">
    <property type="entry name" value="endopeptidase domain like (from Nostoc punctiforme)"/>
    <property type="match status" value="1"/>
</dbReference>
<sequence length="226" mass="24106">MSAAVQRELGSTKTRRGKAKQKDLGQNMAVNFLDLAAVPRFAALCGILALTAACVPTNSEVTMLSSRPDLLEPGLNPNFVSKAIGNAKAKRAKGQKVWCVPFARDASGVEIKGNAGTWWDQAKGKFQRGHAPVEGAVMAFSSTRKLPKGHVAVVSEVVSDREILIDHANWKPSQISLGMTVVDVSPKNDWSVVKVASVGDTLGRAYPIDGFIWNAPTQATLLATTP</sequence>
<proteinExistence type="predicted"/>
<dbReference type="Proteomes" id="UP001157355">
    <property type="component" value="Unassembled WGS sequence"/>
</dbReference>
<dbReference type="Pfam" id="PF05257">
    <property type="entry name" value="CHAP"/>
    <property type="match status" value="1"/>
</dbReference>
<comment type="caution">
    <text evidence="3">The sequence shown here is derived from an EMBL/GenBank/DDBJ whole genome shotgun (WGS) entry which is preliminary data.</text>
</comment>
<evidence type="ECO:0000313" key="4">
    <source>
        <dbReference type="Proteomes" id="UP001157355"/>
    </source>
</evidence>
<dbReference type="InterPro" id="IPR007921">
    <property type="entry name" value="CHAP_dom"/>
</dbReference>
<dbReference type="SUPFAM" id="SSF54001">
    <property type="entry name" value="Cysteine proteinases"/>
    <property type="match status" value="1"/>
</dbReference>